<dbReference type="PANTHER" id="PTHR43300:SF7">
    <property type="entry name" value="UDP-N-ACETYLBACILLOSAMINE N-ACETYLTRANSFERASE"/>
    <property type="match status" value="1"/>
</dbReference>
<dbReference type="InterPro" id="IPR012728">
    <property type="entry name" value="Pls/PosA_C"/>
</dbReference>
<gene>
    <name evidence="4" type="ORF">GCM10010094_77550</name>
</gene>
<dbReference type="InterPro" id="IPR009081">
    <property type="entry name" value="PP-bd_ACP"/>
</dbReference>
<dbReference type="PANTHER" id="PTHR43300">
    <property type="entry name" value="ACETYLTRANSFERASE"/>
    <property type="match status" value="1"/>
</dbReference>
<dbReference type="PROSITE" id="PS50075">
    <property type="entry name" value="CARRIER"/>
    <property type="match status" value="1"/>
</dbReference>
<feature type="transmembrane region" description="Helical" evidence="2">
    <location>
        <begin position="669"/>
        <end position="691"/>
    </location>
</feature>
<dbReference type="InterPro" id="IPR036736">
    <property type="entry name" value="ACP-like_sf"/>
</dbReference>
<keyword evidence="2" id="KW-0472">Membrane</keyword>
<dbReference type="InterPro" id="IPR011004">
    <property type="entry name" value="Trimer_LpxA-like_sf"/>
</dbReference>
<dbReference type="SUPFAM" id="SSF47336">
    <property type="entry name" value="ACP-like"/>
    <property type="match status" value="1"/>
</dbReference>
<keyword evidence="2" id="KW-1133">Transmembrane helix</keyword>
<organism evidence="4 5">
    <name type="scientific">Streptomyces flaveus</name>
    <dbReference type="NCBI Taxonomy" id="66370"/>
    <lineage>
        <taxon>Bacteria</taxon>
        <taxon>Bacillati</taxon>
        <taxon>Actinomycetota</taxon>
        <taxon>Actinomycetes</taxon>
        <taxon>Kitasatosporales</taxon>
        <taxon>Streptomycetaceae</taxon>
        <taxon>Streptomyces</taxon>
        <taxon>Streptomyces aurantiacus group</taxon>
    </lineage>
</organism>
<evidence type="ECO:0000313" key="5">
    <source>
        <dbReference type="Proteomes" id="UP000637788"/>
    </source>
</evidence>
<reference evidence="4" key="2">
    <citation type="submission" date="2020-09" db="EMBL/GenBank/DDBJ databases">
        <authorList>
            <person name="Sun Q."/>
            <person name="Ohkuma M."/>
        </authorList>
    </citation>
    <scope>NUCLEOTIDE SEQUENCE</scope>
    <source>
        <strain evidence="4">JCM 3035</strain>
    </source>
</reference>
<accession>A0A917RF79</accession>
<dbReference type="RefSeq" id="WP_189326434.1">
    <property type="nucleotide sequence ID" value="NZ_BMPQ01000031.1"/>
</dbReference>
<dbReference type="NCBIfam" id="TIGR02353">
    <property type="entry name" value="NRPS_term_dom"/>
    <property type="match status" value="1"/>
</dbReference>
<dbReference type="Proteomes" id="UP000637788">
    <property type="component" value="Unassembled WGS sequence"/>
</dbReference>
<dbReference type="EMBL" id="BMPQ01000031">
    <property type="protein sequence ID" value="GGL05272.1"/>
    <property type="molecule type" value="Genomic_DNA"/>
</dbReference>
<evidence type="ECO:0000256" key="2">
    <source>
        <dbReference type="SAM" id="Phobius"/>
    </source>
</evidence>
<feature type="transmembrane region" description="Helical" evidence="2">
    <location>
        <begin position="420"/>
        <end position="444"/>
    </location>
</feature>
<evidence type="ECO:0000313" key="4">
    <source>
        <dbReference type="EMBL" id="GGL05272.1"/>
    </source>
</evidence>
<comment type="caution">
    <text evidence="4">The sequence shown here is derived from an EMBL/GenBank/DDBJ whole genome shotgun (WGS) entry which is preliminary data.</text>
</comment>
<feature type="transmembrane region" description="Helical" evidence="2">
    <location>
        <begin position="184"/>
        <end position="205"/>
    </location>
</feature>
<feature type="domain" description="Carrier" evidence="3">
    <location>
        <begin position="24"/>
        <end position="101"/>
    </location>
</feature>
<proteinExistence type="predicted"/>
<feature type="transmembrane region" description="Helical" evidence="2">
    <location>
        <begin position="643"/>
        <end position="663"/>
    </location>
</feature>
<sequence>MVDKPVETLPSVPEESMVLLDGYGEPAAIEKTLAAILAAVVRTEQVPVDGHFFNELGADSLVMAHFCARVRKRADLPSVSMKDVYRHPTIRSLATALADAPPAPRAESAAVAPAPAPAPEPFPVSAPASVPAQPPAGMPQYVLCGALQFLAFLGYAYLIAFGAARGYEWISAGSGVLDVYLRSVLFGGAAFLGLCVLPVLVKWMLVGRWKPQQIRVWSLAYVRFWVVKTLVRSDPLVLFSGSPLYLLYLRALGAKVGRGAVVLSRSVPVCTDLLAIGDSAVVRKDSSFACYRAHAGLIQTGPVTLGRNVLVSEATVLDIDTSLGDGAQLGHASSLHRGQAVPDGEHWHGSPAQRTDVDYQVVGAARCGAVRRAAHSVLQLLIALSLYMPLAVGGVAALLVEVPQLSSALEPGPAVFADWAYYRDALVFSFVLVFGAVPAGLLVLTTVPRLLGLTLRPGRVYCLYGFHDGVHRTIALLTNWKLPKRLFGDSSCIVHYLRWLGYDLSRVEQTGSNFGTEVKHETPLLSSVGRGTMVADGLSIMNADFSSTAFRVSRVSIGPRNFLGNRVAYPTQGRTGDNCLLATKVMVPVDGEVREGVGLLGSPSFEIPRSVLRDSRFDRFKSREELRRGLAAKNRHNAATMGWYLLTRWIYAFALALLASGAAELYGQFGVSAIALADVLVVVFTIAYFVLVERVVTAFRPLRPLFCSIYTPDFWRRERYWKVPSETYLKIFNGTPFKNVIWRLLGVRLGRMVFDDGCYLTERAMAAIGDGCTLNSGSVVQCHSQEDGAFKSDRSMIGSGCTLGVGAFVHYGVTVGDGAVLAPDSFLMKGEVVPQEASWGGNPARPLRSHSEDEGSQAPWRP</sequence>
<dbReference type="Pfam" id="PF00550">
    <property type="entry name" value="PP-binding"/>
    <property type="match status" value="1"/>
</dbReference>
<keyword evidence="2" id="KW-0812">Transmembrane</keyword>
<dbReference type="InterPro" id="IPR050179">
    <property type="entry name" value="Trans_hexapeptide_repeat"/>
</dbReference>
<dbReference type="Gene3D" id="1.10.1200.10">
    <property type="entry name" value="ACP-like"/>
    <property type="match status" value="1"/>
</dbReference>
<name>A0A917RF79_9ACTN</name>
<dbReference type="AlphaFoldDB" id="A0A917RF79"/>
<feature type="transmembrane region" description="Helical" evidence="2">
    <location>
        <begin position="141"/>
        <end position="164"/>
    </location>
</feature>
<evidence type="ECO:0000256" key="1">
    <source>
        <dbReference type="SAM" id="MobiDB-lite"/>
    </source>
</evidence>
<protein>
    <recommendedName>
        <fullName evidence="3">Carrier domain-containing protein</fullName>
    </recommendedName>
</protein>
<evidence type="ECO:0000259" key="3">
    <source>
        <dbReference type="PROSITE" id="PS50075"/>
    </source>
</evidence>
<dbReference type="Gene3D" id="2.160.10.10">
    <property type="entry name" value="Hexapeptide repeat proteins"/>
    <property type="match status" value="2"/>
</dbReference>
<feature type="transmembrane region" description="Helical" evidence="2">
    <location>
        <begin position="380"/>
        <end position="400"/>
    </location>
</feature>
<feature type="region of interest" description="Disordered" evidence="1">
    <location>
        <begin position="837"/>
        <end position="862"/>
    </location>
</feature>
<reference evidence="4" key="1">
    <citation type="journal article" date="2014" name="Int. J. Syst. Evol. Microbiol.">
        <title>Complete genome sequence of Corynebacterium casei LMG S-19264T (=DSM 44701T), isolated from a smear-ripened cheese.</title>
        <authorList>
            <consortium name="US DOE Joint Genome Institute (JGI-PGF)"/>
            <person name="Walter F."/>
            <person name="Albersmeier A."/>
            <person name="Kalinowski J."/>
            <person name="Ruckert C."/>
        </authorList>
    </citation>
    <scope>NUCLEOTIDE SEQUENCE</scope>
    <source>
        <strain evidence="4">JCM 3035</strain>
    </source>
</reference>
<keyword evidence="5" id="KW-1185">Reference proteome</keyword>
<dbReference type="SUPFAM" id="SSF51161">
    <property type="entry name" value="Trimeric LpxA-like enzymes"/>
    <property type="match status" value="2"/>
</dbReference>